<dbReference type="Proteomes" id="UP000287547">
    <property type="component" value="Unassembled WGS sequence"/>
</dbReference>
<evidence type="ECO:0000313" key="4">
    <source>
        <dbReference type="Proteomes" id="UP000287547"/>
    </source>
</evidence>
<sequence>MAALGTAAVIFTGTAAAADADTAGRASGGVNPRTGGILADYNGRIIDLSQGWAGATVCMEQDDASVRCYDDVAEYRAAEKVSGLDSQPGTLDLSDCKDGYFCIWDNMGWVGYLHGWRAPGNKELADYGLRDRANGVANKRDKEGRLVDFRTFMRDPVLKVPAGHGDPDLGSRDDYPGGGHWRDKADKVELD</sequence>
<feature type="region of interest" description="Disordered" evidence="1">
    <location>
        <begin position="160"/>
        <end position="191"/>
    </location>
</feature>
<keyword evidence="2" id="KW-0732">Signal</keyword>
<comment type="caution">
    <text evidence="3">The sequence shown here is derived from an EMBL/GenBank/DDBJ whole genome shotgun (WGS) entry which is preliminary data.</text>
</comment>
<gene>
    <name evidence="3" type="ORF">DMH04_47580</name>
</gene>
<organism evidence="3 4">
    <name type="scientific">Kibdelosporangium aridum</name>
    <dbReference type="NCBI Taxonomy" id="2030"/>
    <lineage>
        <taxon>Bacteria</taxon>
        <taxon>Bacillati</taxon>
        <taxon>Actinomycetota</taxon>
        <taxon>Actinomycetes</taxon>
        <taxon>Pseudonocardiales</taxon>
        <taxon>Pseudonocardiaceae</taxon>
        <taxon>Kibdelosporangium</taxon>
    </lineage>
</organism>
<feature type="compositionally biased region" description="Basic and acidic residues" evidence="1">
    <location>
        <begin position="165"/>
        <end position="191"/>
    </location>
</feature>
<protein>
    <recommendedName>
        <fullName evidence="5">Peptidase inhibitor family I36</fullName>
    </recommendedName>
</protein>
<dbReference type="AlphaFoldDB" id="A0A428YK72"/>
<feature type="signal peptide" evidence="2">
    <location>
        <begin position="1"/>
        <end position="17"/>
    </location>
</feature>
<reference evidence="3 4" key="1">
    <citation type="submission" date="2018-05" db="EMBL/GenBank/DDBJ databases">
        <title>Evolution of GPA BGCs.</title>
        <authorList>
            <person name="Waglechner N."/>
            <person name="Wright G.D."/>
        </authorList>
    </citation>
    <scope>NUCLEOTIDE SEQUENCE [LARGE SCALE GENOMIC DNA]</scope>
    <source>
        <strain evidence="3 4">A82846</strain>
    </source>
</reference>
<proteinExistence type="predicted"/>
<feature type="chain" id="PRO_5019231806" description="Peptidase inhibitor family I36" evidence="2">
    <location>
        <begin position="18"/>
        <end position="191"/>
    </location>
</feature>
<evidence type="ECO:0000313" key="3">
    <source>
        <dbReference type="EMBL" id="RSM67949.1"/>
    </source>
</evidence>
<dbReference type="EMBL" id="QHKI01000077">
    <property type="protein sequence ID" value="RSM67949.1"/>
    <property type="molecule type" value="Genomic_DNA"/>
</dbReference>
<evidence type="ECO:0008006" key="5">
    <source>
        <dbReference type="Google" id="ProtNLM"/>
    </source>
</evidence>
<accession>A0A428YK72</accession>
<evidence type="ECO:0000256" key="1">
    <source>
        <dbReference type="SAM" id="MobiDB-lite"/>
    </source>
</evidence>
<name>A0A428YK72_KIBAR</name>
<evidence type="ECO:0000256" key="2">
    <source>
        <dbReference type="SAM" id="SignalP"/>
    </source>
</evidence>